<dbReference type="Pfam" id="PF03552">
    <property type="entry name" value="Cellulose_synt"/>
    <property type="match status" value="1"/>
</dbReference>
<evidence type="ECO:0000313" key="14">
    <source>
        <dbReference type="EMBL" id="RVW85317.1"/>
    </source>
</evidence>
<dbReference type="AlphaFoldDB" id="A0A438HLL6"/>
<comment type="subcellular location">
    <subcellularLocation>
        <location evidence="1">Endomembrane system</location>
    </subcellularLocation>
</comment>
<evidence type="ECO:0000256" key="1">
    <source>
        <dbReference type="ARBA" id="ARBA00004308"/>
    </source>
</evidence>
<keyword evidence="5" id="KW-0645">Protease</keyword>
<dbReference type="Proteomes" id="UP000288805">
    <property type="component" value="Unassembled WGS sequence"/>
</dbReference>
<dbReference type="EMBL" id="QGNW01000205">
    <property type="protein sequence ID" value="RVW85317.1"/>
    <property type="molecule type" value="Genomic_DNA"/>
</dbReference>
<dbReference type="GO" id="GO:0071555">
    <property type="term" value="P:cell wall organization"/>
    <property type="evidence" value="ECO:0007669"/>
    <property type="project" value="UniProtKB-KW"/>
</dbReference>
<feature type="domain" description="Retrovirus-related Pol polyprotein from transposon TNT 1-94-like beta-barrel" evidence="12">
    <location>
        <begin position="1"/>
        <end position="41"/>
    </location>
</feature>
<dbReference type="GO" id="GO:0004190">
    <property type="term" value="F:aspartic-type endopeptidase activity"/>
    <property type="evidence" value="ECO:0007669"/>
    <property type="project" value="UniProtKB-KW"/>
</dbReference>
<comment type="caution">
    <text evidence="14">The sequence shown here is derived from an EMBL/GenBank/DDBJ whole genome shotgun (WGS) entry which is preliminary data.</text>
</comment>
<dbReference type="PANTHER" id="PTHR13301">
    <property type="entry name" value="X-BOX TRANSCRIPTION FACTOR-RELATED"/>
    <property type="match status" value="1"/>
</dbReference>
<evidence type="ECO:0000256" key="5">
    <source>
        <dbReference type="ARBA" id="ARBA00022750"/>
    </source>
</evidence>
<keyword evidence="6" id="KW-1133">Transmembrane helix</keyword>
<feature type="binding site" evidence="9">
    <location>
        <position position="804"/>
    </location>
    <ligand>
        <name>UDP-alpha-D-glucose</name>
        <dbReference type="ChEBI" id="CHEBI:58885"/>
    </ligand>
</feature>
<dbReference type="InterPro" id="IPR005150">
    <property type="entry name" value="Cellulose_synth"/>
</dbReference>
<dbReference type="Pfam" id="PF25597">
    <property type="entry name" value="SH3_retrovirus"/>
    <property type="match status" value="1"/>
</dbReference>
<accession>A0A438HLL6</accession>
<dbReference type="CDD" id="cd09272">
    <property type="entry name" value="RNase_HI_RT_Ty1"/>
    <property type="match status" value="1"/>
</dbReference>
<dbReference type="GO" id="GO:0016020">
    <property type="term" value="C:membrane"/>
    <property type="evidence" value="ECO:0007669"/>
    <property type="project" value="InterPro"/>
</dbReference>
<dbReference type="Pfam" id="PF07727">
    <property type="entry name" value="RVT_2"/>
    <property type="match status" value="1"/>
</dbReference>
<feature type="domain" description="Reverse transcriptase Ty1/copia-type" evidence="11">
    <location>
        <begin position="297"/>
        <end position="441"/>
    </location>
</feature>
<dbReference type="InterPro" id="IPR054722">
    <property type="entry name" value="PolX-like_BBD"/>
</dbReference>
<evidence type="ECO:0000256" key="3">
    <source>
        <dbReference type="ARBA" id="ARBA00022679"/>
    </source>
</evidence>
<evidence type="ECO:0000259" key="13">
    <source>
        <dbReference type="Pfam" id="PF25597"/>
    </source>
</evidence>
<evidence type="ECO:0000256" key="7">
    <source>
        <dbReference type="ARBA" id="ARBA00023136"/>
    </source>
</evidence>
<dbReference type="GO" id="GO:0012505">
    <property type="term" value="C:endomembrane system"/>
    <property type="evidence" value="ECO:0007669"/>
    <property type="project" value="UniProtKB-SubCell"/>
</dbReference>
<dbReference type="Pfam" id="PF22936">
    <property type="entry name" value="Pol_BBD"/>
    <property type="match status" value="1"/>
</dbReference>
<evidence type="ECO:0000256" key="4">
    <source>
        <dbReference type="ARBA" id="ARBA00022692"/>
    </source>
</evidence>
<reference evidence="14 15" key="1">
    <citation type="journal article" date="2018" name="PLoS Genet.">
        <title>Population sequencing reveals clonal diversity and ancestral inbreeding in the grapevine cultivar Chardonnay.</title>
        <authorList>
            <person name="Roach M.J."/>
            <person name="Johnson D.L."/>
            <person name="Bohlmann J."/>
            <person name="van Vuuren H.J."/>
            <person name="Jones S.J."/>
            <person name="Pretorius I.S."/>
            <person name="Schmidt S.A."/>
            <person name="Borneman A.R."/>
        </authorList>
    </citation>
    <scope>NUCLEOTIDE SEQUENCE [LARGE SCALE GENOMIC DNA]</scope>
    <source>
        <strain evidence="15">cv. Chardonnay</strain>
        <tissue evidence="14">Leaf</tissue>
    </source>
</reference>
<evidence type="ECO:0000256" key="9">
    <source>
        <dbReference type="PIRSR" id="PIRSR605150-2"/>
    </source>
</evidence>
<keyword evidence="3" id="KW-0808">Transferase</keyword>
<evidence type="ECO:0000313" key="15">
    <source>
        <dbReference type="Proteomes" id="UP000288805"/>
    </source>
</evidence>
<sequence>MCGDRTMFNELDENFRHSVKLGNNTKMDVMGKGSVKLLLNEVNHVVVEVWASKLQGFENLVAQEHDICVPITPSSNSNKRCPTLAVKNVTPEEAWSGVKPSVDHFRVFGCIAHVHVPKERRTKLDNRSITCVLLGVSEESKGYRLFDPIAKRVVVSRDVIFEEEKQWDWDVSYKEQMVVDLKWGDGDSDGDSDGDGENEEGVSENGNRENIDGEVGETHDKGVGSSEGEERVRELRQSRDRQPPTWMGDYVSGEGLFEDEVHMALVESTDPLYFEAAVNNANWRLAMNNEIKSIEKNQTWTLTELPAGAKKIGVKWVYKTKYNEHEKIDKYKDRLVAKGYSQKYGVDYIEVFAPVARMDTIRMIIALAAQKNWTIFQLHVKLAFLHGELSEDVYVEQPKGYEKKGSEHLVYKLHKALYGLKQAPRAWFSRIEAHFIGEGFQSFMLREFDMFDLGKMRFFLGIEVLQKSDGIYICQRKYALEVLRRFGMMESNLVGSPIVPSFKISRDKNGDFVDETYYKQLAAKRALRYLKGTVNYGIYYKKGGDGELLAFTDSDYAGDMEDRKKAEFVAAAVCACQRVWMKRILKELGHPDEGCTTVMCDNSSTIKLSKNPVMHGRNKHIDVRFHFLRNLAKEGTIELVHCGSQDQVADIMTKPLKLEVFQKFRKLLGNYIKAIAYRAEVVNAWKMGRDGQLPLFETKAANYEDYTQWGKEMGLKYGCPVEYTLTGLSIQCRDIKPVGATLCLCHHQVIAYRAEVVDVWKMGRDGQLPLFETKAAKGRILFGLYEKVLPGIDIFMCTTNPIIEPPTIYMVINTVLSVMAYDYLPEKLGVYLSDDGGSCLTFYALLEVSQFSKIWLPFCKKFKVEPRCPEAYFTSTPEPHHDDPLMAEEWSSIKIKFAYFIFMSSFISVCCSSCNNGKMDDILFFFKQSPELSLKE</sequence>
<feature type="domain" description="Retroviral polymerase SH3-like" evidence="13">
    <location>
        <begin position="110"/>
        <end position="172"/>
    </location>
</feature>
<feature type="region of interest" description="Disordered" evidence="10">
    <location>
        <begin position="182"/>
        <end position="247"/>
    </location>
</feature>
<proteinExistence type="predicted"/>
<dbReference type="SUPFAM" id="SSF56672">
    <property type="entry name" value="DNA/RNA polymerases"/>
    <property type="match status" value="1"/>
</dbReference>
<keyword evidence="8" id="KW-0961">Cell wall biogenesis/degradation</keyword>
<keyword evidence="5" id="KW-0378">Hydrolase</keyword>
<dbReference type="InterPro" id="IPR013103">
    <property type="entry name" value="RVT_2"/>
</dbReference>
<evidence type="ECO:0000256" key="2">
    <source>
        <dbReference type="ARBA" id="ARBA00022676"/>
    </source>
</evidence>
<evidence type="ECO:0000256" key="10">
    <source>
        <dbReference type="SAM" id="MobiDB-lite"/>
    </source>
</evidence>
<evidence type="ECO:0000256" key="6">
    <source>
        <dbReference type="ARBA" id="ARBA00022989"/>
    </source>
</evidence>
<feature type="compositionally biased region" description="Acidic residues" evidence="10">
    <location>
        <begin position="186"/>
        <end position="202"/>
    </location>
</feature>
<organism evidence="14 15">
    <name type="scientific">Vitis vinifera</name>
    <name type="common">Grape</name>
    <dbReference type="NCBI Taxonomy" id="29760"/>
    <lineage>
        <taxon>Eukaryota</taxon>
        <taxon>Viridiplantae</taxon>
        <taxon>Streptophyta</taxon>
        <taxon>Embryophyta</taxon>
        <taxon>Tracheophyta</taxon>
        <taxon>Spermatophyta</taxon>
        <taxon>Magnoliopsida</taxon>
        <taxon>eudicotyledons</taxon>
        <taxon>Gunneridae</taxon>
        <taxon>Pentapetalae</taxon>
        <taxon>rosids</taxon>
        <taxon>Vitales</taxon>
        <taxon>Vitaceae</taxon>
        <taxon>Viteae</taxon>
        <taxon>Vitis</taxon>
    </lineage>
</organism>
<name>A0A438HLL6_VITVI</name>
<feature type="compositionally biased region" description="Basic and acidic residues" evidence="10">
    <location>
        <begin position="206"/>
        <end position="242"/>
    </location>
</feature>
<evidence type="ECO:0000259" key="11">
    <source>
        <dbReference type="Pfam" id="PF07727"/>
    </source>
</evidence>
<protein>
    <submittedName>
        <fullName evidence="14">Retrovirus-related Pol polyprotein from transposon TNT 1-94</fullName>
    </submittedName>
</protein>
<dbReference type="GO" id="GO:0016760">
    <property type="term" value="F:cellulose synthase (UDP-forming) activity"/>
    <property type="evidence" value="ECO:0007669"/>
    <property type="project" value="InterPro"/>
</dbReference>
<dbReference type="GO" id="GO:0030244">
    <property type="term" value="P:cellulose biosynthetic process"/>
    <property type="evidence" value="ECO:0007669"/>
    <property type="project" value="InterPro"/>
</dbReference>
<feature type="binding site" evidence="9">
    <location>
        <position position="835"/>
    </location>
    <ligand>
        <name>UDP-alpha-D-glucose</name>
        <dbReference type="ChEBI" id="CHEBI:58885"/>
    </ligand>
</feature>
<dbReference type="InterPro" id="IPR057670">
    <property type="entry name" value="SH3_retrovirus"/>
</dbReference>
<keyword evidence="7" id="KW-0472">Membrane</keyword>
<evidence type="ECO:0000259" key="12">
    <source>
        <dbReference type="Pfam" id="PF22936"/>
    </source>
</evidence>
<keyword evidence="2" id="KW-0328">Glycosyltransferase</keyword>
<keyword evidence="5" id="KW-0064">Aspartyl protease</keyword>
<dbReference type="InterPro" id="IPR043502">
    <property type="entry name" value="DNA/RNA_pol_sf"/>
</dbReference>
<evidence type="ECO:0000256" key="8">
    <source>
        <dbReference type="ARBA" id="ARBA00023316"/>
    </source>
</evidence>
<gene>
    <name evidence="14" type="primary">POLX_1266</name>
    <name evidence="14" type="ORF">CK203_045530</name>
</gene>
<keyword evidence="4" id="KW-0812">Transmembrane</keyword>